<dbReference type="PRINTS" id="PR00834">
    <property type="entry name" value="PROTEASES2C"/>
</dbReference>
<evidence type="ECO:0000313" key="6">
    <source>
        <dbReference type="EMBL" id="VFJ15515.1"/>
    </source>
</evidence>
<feature type="domain" description="PDZ" evidence="5">
    <location>
        <begin position="437"/>
        <end position="531"/>
    </location>
</feature>
<reference evidence="6 7" key="1">
    <citation type="submission" date="2019-02" db="EMBL/GenBank/DDBJ databases">
        <authorList>
            <person name="Lehtovirta-Morley E L."/>
        </authorList>
    </citation>
    <scope>NUCLEOTIDE SEQUENCE [LARGE SCALE GENOMIC DNA]</scope>
    <source>
        <strain evidence="6">NFRAN1</strain>
    </source>
</reference>
<comment type="similarity">
    <text evidence="1">Belongs to the peptidase S1C family.</text>
</comment>
<feature type="transmembrane region" description="Helical" evidence="4">
    <location>
        <begin position="21"/>
        <end position="38"/>
    </location>
</feature>
<gene>
    <name evidence="6" type="primary">hhoA</name>
    <name evidence="6" type="ORF">NFRAN_3197</name>
</gene>
<keyword evidence="4" id="KW-0812">Transmembrane</keyword>
<dbReference type="InterPro" id="IPR001940">
    <property type="entry name" value="Peptidase_S1C"/>
</dbReference>
<dbReference type="Proteomes" id="UP000294299">
    <property type="component" value="Chromosome NFRAN"/>
</dbReference>
<dbReference type="CDD" id="cd06779">
    <property type="entry name" value="cpPDZ_Deg_HtrA-like"/>
    <property type="match status" value="2"/>
</dbReference>
<dbReference type="PANTHER" id="PTHR43343">
    <property type="entry name" value="PEPTIDASE S12"/>
    <property type="match status" value="1"/>
</dbReference>
<proteinExistence type="inferred from homology"/>
<dbReference type="SMART" id="SM00228">
    <property type="entry name" value="PDZ"/>
    <property type="match status" value="2"/>
</dbReference>
<dbReference type="Gene3D" id="2.30.42.10">
    <property type="match status" value="2"/>
</dbReference>
<dbReference type="GO" id="GO:0006508">
    <property type="term" value="P:proteolysis"/>
    <property type="evidence" value="ECO:0007669"/>
    <property type="project" value="UniProtKB-KW"/>
</dbReference>
<keyword evidence="4" id="KW-1133">Transmembrane helix</keyword>
<dbReference type="SUPFAM" id="SSF50156">
    <property type="entry name" value="PDZ domain-like"/>
    <property type="match status" value="2"/>
</dbReference>
<evidence type="ECO:0000259" key="5">
    <source>
        <dbReference type="SMART" id="SM00228"/>
    </source>
</evidence>
<keyword evidence="7" id="KW-1185">Reference proteome</keyword>
<dbReference type="EMBL" id="LR216287">
    <property type="protein sequence ID" value="VFJ15515.1"/>
    <property type="molecule type" value="Genomic_DNA"/>
</dbReference>
<evidence type="ECO:0000256" key="3">
    <source>
        <dbReference type="ARBA" id="ARBA00022801"/>
    </source>
</evidence>
<dbReference type="InterPro" id="IPR051201">
    <property type="entry name" value="Chloro_Bact_Ser_Proteases"/>
</dbReference>
<dbReference type="KEGG" id="nfn:NFRAN_3197"/>
<dbReference type="Pfam" id="PF13365">
    <property type="entry name" value="Trypsin_2"/>
    <property type="match status" value="1"/>
</dbReference>
<name>A0A484IIM8_9ARCH</name>
<sequence length="591" mass="63983">MILSVDEVTAFKRKEGRLLKFVFSLLITLSVFSMIFGMDVNGATELSSSQTEVNNLEVNLTTDSLNKSQETILDYSNSLPDLFEKVEKSVVQITESGSLQSTEPNQSRLGSGFVYDKQGHIVTNFHVVDGSKNDKAFITFLDGVSYEGEIIGSDPYSDLAVIKLIDVDKNISSKLVPLVLGNSSTVRIGEKVVALGNPFGLSGSLSEGIISGLGRLMPVGDQHKPLPEDSGKEAIQNQSPTFSIPDIIQTDAAINPGNSGGPLIDMTGRVIGINTAIFSNTGVYSGIGFAIPSNFISKIIPELIQKGSYEHPYIGINGFDITPEIAKLVGLPEAVGFLVVNVTKDSPADKSGVFGGNQTVQINGIQLKIGGDIITDIDDRTVRKVDDILSYLENYKKIGDNVNLTVLRGPDLVEEVISINLTARPAHDSDLNIPTLGILGLDLNTQIAKILNLTQSDGFLVTSIIENSTASKANLRGGYVMNDINGSLVESGGDIITRIDDHTVKTHKDIRDYLKTKKIGDTVTITILRDGDFKTLTITLEQMSENQRRLQHSIPGQSSEFSFPSQLLDKFLDSCSKTFSREICSSMTTIR</sequence>
<dbReference type="InterPro" id="IPR043504">
    <property type="entry name" value="Peptidase_S1_PA_chymotrypsin"/>
</dbReference>
<dbReference type="Pfam" id="PF13180">
    <property type="entry name" value="PDZ_2"/>
    <property type="match status" value="2"/>
</dbReference>
<feature type="domain" description="PDZ" evidence="5">
    <location>
        <begin position="315"/>
        <end position="410"/>
    </location>
</feature>
<organism evidence="6 7">
    <name type="scientific">Candidatus Nitrosocosmicus franklandianus</name>
    <dbReference type="NCBI Taxonomy" id="1798806"/>
    <lineage>
        <taxon>Archaea</taxon>
        <taxon>Nitrososphaerota</taxon>
        <taxon>Nitrososphaeria</taxon>
        <taxon>Nitrososphaerales</taxon>
        <taxon>Nitrososphaeraceae</taxon>
        <taxon>Candidatus Nitrosocosmicus</taxon>
    </lineage>
</organism>
<dbReference type="GO" id="GO:0004252">
    <property type="term" value="F:serine-type endopeptidase activity"/>
    <property type="evidence" value="ECO:0007669"/>
    <property type="project" value="InterPro"/>
</dbReference>
<keyword evidence="2 6" id="KW-0645">Protease</keyword>
<evidence type="ECO:0000256" key="1">
    <source>
        <dbReference type="ARBA" id="ARBA00010541"/>
    </source>
</evidence>
<evidence type="ECO:0000256" key="2">
    <source>
        <dbReference type="ARBA" id="ARBA00022670"/>
    </source>
</evidence>
<protein>
    <submittedName>
        <fullName evidence="6">Putative serine protease HhoA</fullName>
    </submittedName>
</protein>
<dbReference type="AlphaFoldDB" id="A0A484IIM8"/>
<accession>A0A484IIM8</accession>
<dbReference type="Gene3D" id="2.40.10.10">
    <property type="entry name" value="Trypsin-like serine proteases"/>
    <property type="match status" value="2"/>
</dbReference>
<evidence type="ECO:0000313" key="7">
    <source>
        <dbReference type="Proteomes" id="UP000294299"/>
    </source>
</evidence>
<dbReference type="PANTHER" id="PTHR43343:SF3">
    <property type="entry name" value="PROTEASE DO-LIKE 8, CHLOROPLASTIC"/>
    <property type="match status" value="1"/>
</dbReference>
<dbReference type="InterPro" id="IPR009003">
    <property type="entry name" value="Peptidase_S1_PA"/>
</dbReference>
<evidence type="ECO:0000256" key="4">
    <source>
        <dbReference type="SAM" id="Phobius"/>
    </source>
</evidence>
<dbReference type="SUPFAM" id="SSF50494">
    <property type="entry name" value="Trypsin-like serine proteases"/>
    <property type="match status" value="1"/>
</dbReference>
<keyword evidence="4" id="KW-0472">Membrane</keyword>
<keyword evidence="3" id="KW-0378">Hydrolase</keyword>
<dbReference type="InterPro" id="IPR036034">
    <property type="entry name" value="PDZ_sf"/>
</dbReference>
<dbReference type="InterPro" id="IPR001478">
    <property type="entry name" value="PDZ"/>
</dbReference>